<proteinExistence type="predicted"/>
<keyword evidence="3" id="KW-1185">Reference proteome</keyword>
<gene>
    <name evidence="2" type="ORF">BJ970_003958</name>
</gene>
<keyword evidence="1" id="KW-0812">Transmembrane</keyword>
<evidence type="ECO:0000313" key="3">
    <source>
        <dbReference type="Proteomes" id="UP000584374"/>
    </source>
</evidence>
<reference evidence="2 3" key="1">
    <citation type="submission" date="2020-08" db="EMBL/GenBank/DDBJ databases">
        <title>Sequencing the genomes of 1000 actinobacteria strains.</title>
        <authorList>
            <person name="Klenk H.-P."/>
        </authorList>
    </citation>
    <scope>NUCLEOTIDE SEQUENCE [LARGE SCALE GENOMIC DNA]</scope>
    <source>
        <strain evidence="2 3">DSM 45584</strain>
    </source>
</reference>
<feature type="transmembrane region" description="Helical" evidence="1">
    <location>
        <begin position="50"/>
        <end position="71"/>
    </location>
</feature>
<dbReference type="RefSeq" id="WP_246470917.1">
    <property type="nucleotide sequence ID" value="NZ_JACHIW010000001.1"/>
</dbReference>
<dbReference type="Proteomes" id="UP000584374">
    <property type="component" value="Unassembled WGS sequence"/>
</dbReference>
<evidence type="ECO:0000313" key="2">
    <source>
        <dbReference type="EMBL" id="MBB5156424.1"/>
    </source>
</evidence>
<organism evidence="2 3">
    <name type="scientific">Saccharopolyspora phatthalungensis</name>
    <dbReference type="NCBI Taxonomy" id="664693"/>
    <lineage>
        <taxon>Bacteria</taxon>
        <taxon>Bacillati</taxon>
        <taxon>Actinomycetota</taxon>
        <taxon>Actinomycetes</taxon>
        <taxon>Pseudonocardiales</taxon>
        <taxon>Pseudonocardiaceae</taxon>
        <taxon>Saccharopolyspora</taxon>
    </lineage>
</organism>
<name>A0A840Q6Z2_9PSEU</name>
<keyword evidence="1" id="KW-1133">Transmembrane helix</keyword>
<comment type="caution">
    <text evidence="2">The sequence shown here is derived from an EMBL/GenBank/DDBJ whole genome shotgun (WGS) entry which is preliminary data.</text>
</comment>
<dbReference type="AlphaFoldDB" id="A0A840Q6Z2"/>
<dbReference type="EMBL" id="JACHIW010000001">
    <property type="protein sequence ID" value="MBB5156424.1"/>
    <property type="molecule type" value="Genomic_DNA"/>
</dbReference>
<feature type="transmembrane region" description="Helical" evidence="1">
    <location>
        <begin position="21"/>
        <end position="44"/>
    </location>
</feature>
<accession>A0A840Q6Z2</accession>
<protein>
    <submittedName>
        <fullName evidence="2">Uncharacterized protein</fullName>
    </submittedName>
</protein>
<keyword evidence="1" id="KW-0472">Membrane</keyword>
<sequence>MIKDESVRESTPEKRNPSVGRLSGQALLTFGFSAAQVWAASVLADADLSGSALVALSLVLSAAFIAVLDGWREVWSRAAGRRLFRDCGRDADSRGAK</sequence>
<evidence type="ECO:0000256" key="1">
    <source>
        <dbReference type="SAM" id="Phobius"/>
    </source>
</evidence>